<dbReference type="eggNOG" id="COG1520">
    <property type="taxonomic scope" value="Bacteria"/>
</dbReference>
<organism evidence="3 4">
    <name type="scientific">Gordonia hirsuta DSM 44140 = NBRC 16056</name>
    <dbReference type="NCBI Taxonomy" id="1121927"/>
    <lineage>
        <taxon>Bacteria</taxon>
        <taxon>Bacillati</taxon>
        <taxon>Actinomycetota</taxon>
        <taxon>Actinomycetes</taxon>
        <taxon>Mycobacteriales</taxon>
        <taxon>Gordoniaceae</taxon>
        <taxon>Gordonia</taxon>
    </lineage>
</organism>
<keyword evidence="2" id="KW-0812">Transmembrane</keyword>
<dbReference type="Proteomes" id="UP000053405">
    <property type="component" value="Unassembled WGS sequence"/>
</dbReference>
<dbReference type="EMBL" id="BANT01000014">
    <property type="protein sequence ID" value="GAC56931.1"/>
    <property type="molecule type" value="Genomic_DNA"/>
</dbReference>
<feature type="compositionally biased region" description="Polar residues" evidence="1">
    <location>
        <begin position="51"/>
        <end position="65"/>
    </location>
</feature>
<keyword evidence="4" id="KW-1185">Reference proteome</keyword>
<keyword evidence="2" id="KW-0472">Membrane</keyword>
<keyword evidence="2" id="KW-1133">Transmembrane helix</keyword>
<dbReference type="STRING" id="1121927.GOHSU_14_00980"/>
<feature type="compositionally biased region" description="Pro residues" evidence="1">
    <location>
        <begin position="90"/>
        <end position="102"/>
    </location>
</feature>
<name>L7L859_9ACTN</name>
<reference evidence="3 4" key="1">
    <citation type="submission" date="2012-12" db="EMBL/GenBank/DDBJ databases">
        <title>Whole genome shotgun sequence of Gordonia hirsuta NBRC 16056.</title>
        <authorList>
            <person name="Isaki-Nakamura S."/>
            <person name="Hosoyama A."/>
            <person name="Tsuchikane K."/>
            <person name="Katsumata H."/>
            <person name="Baba S."/>
            <person name="Yamazaki S."/>
            <person name="Fujita N."/>
        </authorList>
    </citation>
    <scope>NUCLEOTIDE SEQUENCE [LARGE SCALE GENOMIC DNA]</scope>
    <source>
        <strain evidence="3 4">NBRC 16056</strain>
    </source>
</reference>
<evidence type="ECO:0000256" key="2">
    <source>
        <dbReference type="SAM" id="Phobius"/>
    </source>
</evidence>
<proteinExistence type="predicted"/>
<evidence type="ECO:0000313" key="3">
    <source>
        <dbReference type="EMBL" id="GAC56931.1"/>
    </source>
</evidence>
<gene>
    <name evidence="3" type="ORF">GOHSU_14_00980</name>
</gene>
<comment type="caution">
    <text evidence="3">The sequence shown here is derived from an EMBL/GenBank/DDBJ whole genome shotgun (WGS) entry which is preliminary data.</text>
</comment>
<accession>L7L859</accession>
<dbReference type="AlphaFoldDB" id="L7L859"/>
<feature type="compositionally biased region" description="Low complexity" evidence="1">
    <location>
        <begin position="103"/>
        <end position="119"/>
    </location>
</feature>
<protein>
    <submittedName>
        <fullName evidence="3">Uncharacterized protein</fullName>
    </submittedName>
</protein>
<feature type="region of interest" description="Disordered" evidence="1">
    <location>
        <begin position="1"/>
        <end position="138"/>
    </location>
</feature>
<feature type="transmembrane region" description="Helical" evidence="2">
    <location>
        <begin position="147"/>
        <end position="168"/>
    </location>
</feature>
<evidence type="ECO:0000313" key="4">
    <source>
        <dbReference type="Proteomes" id="UP000053405"/>
    </source>
</evidence>
<sequence>MTESDDRGAGGGAAEGGAPQDPTRAQHADEPATRAYTTPDIPPVDGYTDEQAAQTQVAAAYSQTAVGHVGPSPQDHYLHDSTQQAQYPPAEYPPADYPPAPYSPAQYPSAPYSPAQYPSAPYPPAQYPPAQYPVTGQPGRQSNAVPIALGVVIVLLLAVAGGIAWVLLGDDDTTGNDTAGPATQTHYVTPDGDDPAASQVAVSPVDQLRNQAQQDHGELSGGLNNTWTAQLSAKQPGLFAENRVWSESDILAEHEQLRSRFPQARLLWSTDWPVFTSNGWWITVMAGDFAGPEAANAWCRSNGFDPEHCFAKLVRTSGGTDGTTVYWK</sequence>
<dbReference type="OrthoDB" id="4803588at2"/>
<dbReference type="RefSeq" id="WP_005938115.1">
    <property type="nucleotide sequence ID" value="NZ_ATVK01000046.1"/>
</dbReference>
<evidence type="ECO:0000256" key="1">
    <source>
        <dbReference type="SAM" id="MobiDB-lite"/>
    </source>
</evidence>
<feature type="compositionally biased region" description="Pro residues" evidence="1">
    <location>
        <begin position="120"/>
        <end position="131"/>
    </location>
</feature>